<dbReference type="GeneID" id="5233733"/>
<gene>
    <name evidence="2" type="ORF">LELG_01398</name>
</gene>
<organism evidence="2 3">
    <name type="scientific">Lodderomyces elongisporus (strain ATCC 11503 / CBS 2605 / JCM 1781 / NBRC 1676 / NRRL YB-4239)</name>
    <name type="common">Yeast</name>
    <name type="synonym">Saccharomyces elongisporus</name>
    <dbReference type="NCBI Taxonomy" id="379508"/>
    <lineage>
        <taxon>Eukaryota</taxon>
        <taxon>Fungi</taxon>
        <taxon>Dikarya</taxon>
        <taxon>Ascomycota</taxon>
        <taxon>Saccharomycotina</taxon>
        <taxon>Pichiomycetes</taxon>
        <taxon>Debaryomycetaceae</taxon>
        <taxon>Candida/Lodderomyces clade</taxon>
        <taxon>Lodderomyces</taxon>
    </lineage>
</organism>
<keyword evidence="3" id="KW-1185">Reference proteome</keyword>
<name>A5DVL2_LODEL</name>
<feature type="compositionally biased region" description="Polar residues" evidence="1">
    <location>
        <begin position="172"/>
        <end position="195"/>
    </location>
</feature>
<dbReference type="OrthoDB" id="3981113at2759"/>
<feature type="region of interest" description="Disordered" evidence="1">
    <location>
        <begin position="24"/>
        <end position="67"/>
    </location>
</feature>
<dbReference type="EMBL" id="CH981525">
    <property type="protein sequence ID" value="EDK43220.1"/>
    <property type="molecule type" value="Genomic_DNA"/>
</dbReference>
<dbReference type="Proteomes" id="UP000001996">
    <property type="component" value="Unassembled WGS sequence"/>
</dbReference>
<dbReference type="KEGG" id="lel:PVL30_001368"/>
<proteinExistence type="predicted"/>
<dbReference type="HOGENOM" id="CLU_1354843_0_0_1"/>
<dbReference type="VEuPathDB" id="FungiDB:LELG_01398"/>
<reference evidence="2 3" key="1">
    <citation type="journal article" date="2009" name="Nature">
        <title>Evolution of pathogenicity and sexual reproduction in eight Candida genomes.</title>
        <authorList>
            <person name="Butler G."/>
            <person name="Rasmussen M.D."/>
            <person name="Lin M.F."/>
            <person name="Santos M.A."/>
            <person name="Sakthikumar S."/>
            <person name="Munro C.A."/>
            <person name="Rheinbay E."/>
            <person name="Grabherr M."/>
            <person name="Forche A."/>
            <person name="Reedy J.L."/>
            <person name="Agrafioti I."/>
            <person name="Arnaud M.B."/>
            <person name="Bates S."/>
            <person name="Brown A.J."/>
            <person name="Brunke S."/>
            <person name="Costanzo M.C."/>
            <person name="Fitzpatrick D.A."/>
            <person name="de Groot P.W."/>
            <person name="Harris D."/>
            <person name="Hoyer L.L."/>
            <person name="Hube B."/>
            <person name="Klis F.M."/>
            <person name="Kodira C."/>
            <person name="Lennard N."/>
            <person name="Logue M.E."/>
            <person name="Martin R."/>
            <person name="Neiman A.M."/>
            <person name="Nikolaou E."/>
            <person name="Quail M.A."/>
            <person name="Quinn J."/>
            <person name="Santos M.C."/>
            <person name="Schmitzberger F.F."/>
            <person name="Sherlock G."/>
            <person name="Shah P."/>
            <person name="Silverstein K.A."/>
            <person name="Skrzypek M.S."/>
            <person name="Soll D."/>
            <person name="Staggs R."/>
            <person name="Stansfield I."/>
            <person name="Stumpf M.P."/>
            <person name="Sudbery P.E."/>
            <person name="Srikantha T."/>
            <person name="Zeng Q."/>
            <person name="Berman J."/>
            <person name="Berriman M."/>
            <person name="Heitman J."/>
            <person name="Gow N.A."/>
            <person name="Lorenz M.C."/>
            <person name="Birren B.W."/>
            <person name="Kellis M."/>
            <person name="Cuomo C.A."/>
        </authorList>
    </citation>
    <scope>NUCLEOTIDE SEQUENCE [LARGE SCALE GENOMIC DNA]</scope>
    <source>
        <strain evidence="3">ATCC 11503 / BCRC 21390 / CBS 2605 / JCM 1781 / NBRC 1676 / NRRL YB-4239</strain>
    </source>
</reference>
<feature type="region of interest" description="Disordered" evidence="1">
    <location>
        <begin position="127"/>
        <end position="202"/>
    </location>
</feature>
<feature type="compositionally biased region" description="Polar residues" evidence="1">
    <location>
        <begin position="127"/>
        <end position="154"/>
    </location>
</feature>
<dbReference type="AlphaFoldDB" id="A5DVL2"/>
<evidence type="ECO:0000313" key="2">
    <source>
        <dbReference type="EMBL" id="EDK43220.1"/>
    </source>
</evidence>
<protein>
    <submittedName>
        <fullName evidence="2">Uncharacterized protein</fullName>
    </submittedName>
</protein>
<evidence type="ECO:0000313" key="3">
    <source>
        <dbReference type="Proteomes" id="UP000001996"/>
    </source>
</evidence>
<accession>A5DVL2</accession>
<dbReference type="InParanoid" id="A5DVL2"/>
<feature type="compositionally biased region" description="Acidic residues" evidence="1">
    <location>
        <begin position="44"/>
        <end position="60"/>
    </location>
</feature>
<evidence type="ECO:0000256" key="1">
    <source>
        <dbReference type="SAM" id="MobiDB-lite"/>
    </source>
</evidence>
<sequence length="202" mass="22171">MNPSLNSEFLDTNASLVSTNSSYQNNISDDIGDGDSYHNMHINDDDDDDDDDEEEEEEVADSQYEFTGYNKSLGSTLKDPIFRPLSQNSTTSCLSTTATKDGIEGRHIHRHGPSAYSQNIISTTIGNGNQFRSPGQLHSSRSPEVVSLNPSTVGNEYDDTAFTGYDDIKMNPQDSQNASIVSLHQPSITQDSPLESNAEIDR</sequence>